<dbReference type="PROSITE" id="PS51257">
    <property type="entry name" value="PROKAR_LIPOPROTEIN"/>
    <property type="match status" value="1"/>
</dbReference>
<gene>
    <name evidence="2" type="ORF">HMPREF9555_02240</name>
</gene>
<dbReference type="AlphaFoldDB" id="E7N5E5"/>
<evidence type="ECO:0008006" key="4">
    <source>
        <dbReference type="Google" id="ProtNLM"/>
    </source>
</evidence>
<proteinExistence type="predicted"/>
<feature type="chain" id="PRO_5003219218" description="DUF3829 domain-containing protein" evidence="1">
    <location>
        <begin position="22"/>
        <end position="305"/>
    </location>
</feature>
<keyword evidence="1" id="KW-0732">Signal</keyword>
<dbReference type="STRING" id="749551.HMPREF9555_02240"/>
<dbReference type="Pfam" id="PF12889">
    <property type="entry name" value="DUF3829"/>
    <property type="match status" value="1"/>
</dbReference>
<dbReference type="HOGENOM" id="CLU_077688_0_0_9"/>
<feature type="signal peptide" evidence="1">
    <location>
        <begin position="1"/>
        <end position="21"/>
    </location>
</feature>
<evidence type="ECO:0000313" key="2">
    <source>
        <dbReference type="EMBL" id="EFW28637.1"/>
    </source>
</evidence>
<evidence type="ECO:0000256" key="1">
    <source>
        <dbReference type="SAM" id="SignalP"/>
    </source>
</evidence>
<reference evidence="2 3" key="1">
    <citation type="submission" date="2010-08" db="EMBL/GenBank/DDBJ databases">
        <authorList>
            <person name="Weinstock G."/>
            <person name="Sodergren E."/>
            <person name="Clifton S."/>
            <person name="Fulton L."/>
            <person name="Fulton B."/>
            <person name="Courtney L."/>
            <person name="Fronick C."/>
            <person name="Harrison M."/>
            <person name="Strong C."/>
            <person name="Farmer C."/>
            <person name="Delahaunty K."/>
            <person name="Markovic C."/>
            <person name="Hall O."/>
            <person name="Minx P."/>
            <person name="Tomlinson C."/>
            <person name="Mitreva M."/>
            <person name="Hou S."/>
            <person name="Chen J."/>
            <person name="Wollam A."/>
            <person name="Pepin K.H."/>
            <person name="Johnson M."/>
            <person name="Bhonagiri V."/>
            <person name="Zhang X."/>
            <person name="Suruliraj S."/>
            <person name="Warren W."/>
            <person name="Chinwalla A."/>
            <person name="Mardis E.R."/>
            <person name="Wilson R.K."/>
        </authorList>
    </citation>
    <scope>NUCLEOTIDE SEQUENCE [LARGE SCALE GENOMIC DNA]</scope>
    <source>
        <strain evidence="2 3">F0399</strain>
    </source>
</reference>
<accession>E7N5E5</accession>
<dbReference type="InterPro" id="IPR024291">
    <property type="entry name" value="DUF3829"/>
</dbReference>
<dbReference type="EMBL" id="AECV01000064">
    <property type="protein sequence ID" value="EFW28637.1"/>
    <property type="molecule type" value="Genomic_DNA"/>
</dbReference>
<name>E7N5E5_9FIRM</name>
<dbReference type="Proteomes" id="UP000004633">
    <property type="component" value="Unassembled WGS sequence"/>
</dbReference>
<protein>
    <recommendedName>
        <fullName evidence="4">DUF3829 domain-containing protein</fullName>
    </recommendedName>
</protein>
<keyword evidence="3" id="KW-1185">Reference proteome</keyword>
<comment type="caution">
    <text evidence="2">The sequence shown here is derived from an EMBL/GenBank/DDBJ whole genome shotgun (WGS) entry which is preliminary data.</text>
</comment>
<evidence type="ECO:0000313" key="3">
    <source>
        <dbReference type="Proteomes" id="UP000004633"/>
    </source>
</evidence>
<sequence>MRRALSVLATLGILCAPPLLMTGCLGGNSAEKAGSAVSGVTSMLAGDSVESKTAALAPYVEATNSYNDSAVTFAFSYDPSLQRMRSGEQVDNISVPSFDRLLEALEKARADKSTDGVFKDVDEAADGVIAVLKDLAPLAQKMDNYYSAKTYMTDGYKGGTEMIAQYLPLYDKFEAAYQKLDDAVSVHHKELRTAQLEQMRKDGKPNAANFIEATMKVRDLVDMLDHEPVDQAAAEAKIGEITNLVGQLPDTSETKSYKRDVNTFIGTFRSYLAGKEKSNEVIDDFNDTVNTSNRVDLNELDGGKK</sequence>
<organism evidence="2 3">
    <name type="scientific">Selenomonas artemidis F0399</name>
    <dbReference type="NCBI Taxonomy" id="749551"/>
    <lineage>
        <taxon>Bacteria</taxon>
        <taxon>Bacillati</taxon>
        <taxon>Bacillota</taxon>
        <taxon>Negativicutes</taxon>
        <taxon>Selenomonadales</taxon>
        <taxon>Selenomonadaceae</taxon>
        <taxon>Selenomonas</taxon>
    </lineage>
</organism>